<evidence type="ECO:0000259" key="3">
    <source>
        <dbReference type="SMART" id="SM00824"/>
    </source>
</evidence>
<dbReference type="Pfam" id="PF00975">
    <property type="entry name" value="Thioesterase"/>
    <property type="match status" value="1"/>
</dbReference>
<dbReference type="RefSeq" id="WP_152775706.1">
    <property type="nucleotide sequence ID" value="NZ_VJZC01000400.1"/>
</dbReference>
<keyword evidence="5" id="KW-1185">Reference proteome</keyword>
<protein>
    <submittedName>
        <fullName evidence="4">Thioesterase</fullName>
    </submittedName>
</protein>
<dbReference type="InterPro" id="IPR029058">
    <property type="entry name" value="AB_hydrolase_fold"/>
</dbReference>
<dbReference type="PANTHER" id="PTHR11487:SF0">
    <property type="entry name" value="S-ACYL FATTY ACID SYNTHASE THIOESTERASE, MEDIUM CHAIN"/>
    <property type="match status" value="1"/>
</dbReference>
<sequence length="257" mass="29207">MEEQAIKEMESKLSKTPWFRRFGQSVNPAVKLICFPHMGGSASSFRTWPGTLPPDVEVLAVRYPGREDRSTEQWPPNMQETVRSLTDAILASAGEPRTVLFGHSMGALLAYEVAQALEQHGRPPHMLMTSGREAPHHTKKRDLDISNEGEVIKLLDRLGMGGVALADPYMRNMILRVIKADYELMRSGNPSHLPVTCPIRAYVGDMDPLVTHTDMRAWSELCPPEKFSWRSFSGDHFYLRQPDMERQLLHDIAEWIR</sequence>
<evidence type="ECO:0000313" key="5">
    <source>
        <dbReference type="Proteomes" id="UP000400924"/>
    </source>
</evidence>
<comment type="similarity">
    <text evidence="1">Belongs to the thioesterase family.</text>
</comment>
<dbReference type="InterPro" id="IPR001031">
    <property type="entry name" value="Thioesterase"/>
</dbReference>
<evidence type="ECO:0000313" key="4">
    <source>
        <dbReference type="EMBL" id="MPY62333.1"/>
    </source>
</evidence>
<reference evidence="4 5" key="1">
    <citation type="submission" date="2019-07" db="EMBL/GenBank/DDBJ databases">
        <title>New species of Amycolatopsis and Streptomyces.</title>
        <authorList>
            <person name="Duangmal K."/>
            <person name="Teo W.F.A."/>
            <person name="Lipun K."/>
        </authorList>
    </citation>
    <scope>NUCLEOTIDE SEQUENCE [LARGE SCALE GENOMIC DNA]</scope>
    <source>
        <strain evidence="4 5">NBRC 106415</strain>
    </source>
</reference>
<dbReference type="EMBL" id="VJZC01000400">
    <property type="protein sequence ID" value="MPY62333.1"/>
    <property type="molecule type" value="Genomic_DNA"/>
</dbReference>
<evidence type="ECO:0000256" key="2">
    <source>
        <dbReference type="ARBA" id="ARBA00022801"/>
    </source>
</evidence>
<name>A0A5N8XSF1_9ACTN</name>
<organism evidence="4 5">
    <name type="scientific">Streptomyces spongiae</name>
    <dbReference type="NCBI Taxonomy" id="565072"/>
    <lineage>
        <taxon>Bacteria</taxon>
        <taxon>Bacillati</taxon>
        <taxon>Actinomycetota</taxon>
        <taxon>Actinomycetes</taxon>
        <taxon>Kitasatosporales</taxon>
        <taxon>Streptomycetaceae</taxon>
        <taxon>Streptomyces</taxon>
    </lineage>
</organism>
<dbReference type="AlphaFoldDB" id="A0A5N8XSF1"/>
<gene>
    <name evidence="4" type="ORF">FNH08_35870</name>
</gene>
<proteinExistence type="inferred from homology"/>
<comment type="caution">
    <text evidence="4">The sequence shown here is derived from an EMBL/GenBank/DDBJ whole genome shotgun (WGS) entry which is preliminary data.</text>
</comment>
<dbReference type="InterPro" id="IPR020802">
    <property type="entry name" value="TesA-like"/>
</dbReference>
<evidence type="ECO:0000256" key="1">
    <source>
        <dbReference type="ARBA" id="ARBA00007169"/>
    </source>
</evidence>
<dbReference type="PANTHER" id="PTHR11487">
    <property type="entry name" value="THIOESTERASE"/>
    <property type="match status" value="1"/>
</dbReference>
<dbReference type="OrthoDB" id="8480037at2"/>
<dbReference type="SUPFAM" id="SSF53474">
    <property type="entry name" value="alpha/beta-Hydrolases"/>
    <property type="match status" value="1"/>
</dbReference>
<dbReference type="GO" id="GO:0008610">
    <property type="term" value="P:lipid biosynthetic process"/>
    <property type="evidence" value="ECO:0007669"/>
    <property type="project" value="TreeGrafter"/>
</dbReference>
<dbReference type="Proteomes" id="UP000400924">
    <property type="component" value="Unassembled WGS sequence"/>
</dbReference>
<dbReference type="Gene3D" id="3.40.50.1820">
    <property type="entry name" value="alpha/beta hydrolase"/>
    <property type="match status" value="1"/>
</dbReference>
<feature type="domain" description="Thioesterase TesA-like" evidence="3">
    <location>
        <begin position="33"/>
        <end position="256"/>
    </location>
</feature>
<accession>A0A5N8XSF1</accession>
<keyword evidence="2" id="KW-0378">Hydrolase</keyword>
<dbReference type="GO" id="GO:0016787">
    <property type="term" value="F:hydrolase activity"/>
    <property type="evidence" value="ECO:0007669"/>
    <property type="project" value="UniProtKB-KW"/>
</dbReference>
<dbReference type="SMART" id="SM00824">
    <property type="entry name" value="PKS_TE"/>
    <property type="match status" value="1"/>
</dbReference>
<dbReference type="InterPro" id="IPR012223">
    <property type="entry name" value="TEII"/>
</dbReference>